<accession>A0ABQ3ISY0</accession>
<name>A0ABQ3ISY0_9GAMM</name>
<reference evidence="5" key="1">
    <citation type="journal article" date="2019" name="Int. J. Syst. Evol. Microbiol.">
        <title>The Global Catalogue of Microorganisms (GCM) 10K type strain sequencing project: providing services to taxonomists for standard genome sequencing and annotation.</title>
        <authorList>
            <consortium name="The Broad Institute Genomics Platform"/>
            <consortium name="The Broad Institute Genome Sequencing Center for Infectious Disease"/>
            <person name="Wu L."/>
            <person name="Ma J."/>
        </authorList>
    </citation>
    <scope>NUCLEOTIDE SEQUENCE [LARGE SCALE GENOMIC DNA]</scope>
    <source>
        <strain evidence="5">CGMCC 1.15922</strain>
    </source>
</reference>
<evidence type="ECO:0000259" key="3">
    <source>
        <dbReference type="Pfam" id="PF08308"/>
    </source>
</evidence>
<dbReference type="SUPFAM" id="SSF56436">
    <property type="entry name" value="C-type lectin-like"/>
    <property type="match status" value="1"/>
</dbReference>
<dbReference type="EMBL" id="BNAH01000009">
    <property type="protein sequence ID" value="GHE93644.1"/>
    <property type="molecule type" value="Genomic_DNA"/>
</dbReference>
<dbReference type="Gene3D" id="3.90.1580.10">
    <property type="entry name" value="paralog of FGE (formylglycine-generating enzyme)"/>
    <property type="match status" value="1"/>
</dbReference>
<dbReference type="InterPro" id="IPR005532">
    <property type="entry name" value="SUMF_dom"/>
</dbReference>
<protein>
    <submittedName>
        <fullName evidence="4">NirV</fullName>
    </submittedName>
</protein>
<dbReference type="Pfam" id="PF03781">
    <property type="entry name" value="FGE-sulfatase"/>
    <property type="match status" value="1"/>
</dbReference>
<dbReference type="Proteomes" id="UP000626370">
    <property type="component" value="Unassembled WGS sequence"/>
</dbReference>
<feature type="domain" description="Sulfatase-modifying factor enzyme-like" evidence="2">
    <location>
        <begin position="370"/>
        <end position="598"/>
    </location>
</feature>
<dbReference type="InterPro" id="IPR042095">
    <property type="entry name" value="SUMF_sf"/>
</dbReference>
<evidence type="ECO:0000259" key="2">
    <source>
        <dbReference type="Pfam" id="PF03781"/>
    </source>
</evidence>
<evidence type="ECO:0000313" key="4">
    <source>
        <dbReference type="EMBL" id="GHE93644.1"/>
    </source>
</evidence>
<organism evidence="4 5">
    <name type="scientific">Thalassotalea profundi</name>
    <dbReference type="NCBI Taxonomy" id="2036687"/>
    <lineage>
        <taxon>Bacteria</taxon>
        <taxon>Pseudomonadati</taxon>
        <taxon>Pseudomonadota</taxon>
        <taxon>Gammaproteobacteria</taxon>
        <taxon>Alteromonadales</taxon>
        <taxon>Colwelliaceae</taxon>
        <taxon>Thalassotalea</taxon>
    </lineage>
</organism>
<evidence type="ECO:0000256" key="1">
    <source>
        <dbReference type="SAM" id="Coils"/>
    </source>
</evidence>
<evidence type="ECO:0000313" key="5">
    <source>
        <dbReference type="Proteomes" id="UP000626370"/>
    </source>
</evidence>
<dbReference type="InterPro" id="IPR016187">
    <property type="entry name" value="CTDL_fold"/>
</dbReference>
<feature type="coiled-coil region" evidence="1">
    <location>
        <begin position="27"/>
        <end position="118"/>
    </location>
</feature>
<keyword evidence="5" id="KW-1185">Reference proteome</keyword>
<keyword evidence="1" id="KW-0175">Coiled coil</keyword>
<dbReference type="PANTHER" id="PTHR23150:SF19">
    <property type="entry name" value="FORMYLGLYCINE-GENERATING ENZYME"/>
    <property type="match status" value="1"/>
</dbReference>
<dbReference type="InterPro" id="IPR013229">
    <property type="entry name" value="PEGA"/>
</dbReference>
<dbReference type="Pfam" id="PF08308">
    <property type="entry name" value="PEGA"/>
    <property type="match status" value="1"/>
</dbReference>
<comment type="caution">
    <text evidence="4">The sequence shown here is derived from an EMBL/GenBank/DDBJ whole genome shotgun (WGS) entry which is preliminary data.</text>
</comment>
<gene>
    <name evidence="4" type="ORF">GCM10011501_23800</name>
</gene>
<dbReference type="PANTHER" id="PTHR23150">
    <property type="entry name" value="SULFATASE MODIFYING FACTOR 1, 2"/>
    <property type="match status" value="1"/>
</dbReference>
<dbReference type="InterPro" id="IPR051043">
    <property type="entry name" value="Sulfatase_Mod_Factor_Kinase"/>
</dbReference>
<feature type="domain" description="PEGA" evidence="3">
    <location>
        <begin position="284"/>
        <end position="346"/>
    </location>
</feature>
<proteinExistence type="predicted"/>
<sequence length="601" mass="67044">MSDKSVDGLEIQLETKEAEYKAFISSLNDLNTQVSGEQERLNLLRNQGAELQNARAQALLNMNEQYEAMVDNPEQDIAQAQNAYRQAIINQKRNKEEIKESVQLQEELKAKLAQANLERFTLANAREALIEEIRIARVKRLRNEFEKQGELQAKQMVTCDAQETLKQCITRSNQLAKQKASKEFVDSLYAAATESKLISNYKDDSAAQVRLLKHKVISGEFSGQGNYTTSVTVELQGSLPNVEACKLLNLSARYCTYDEEHPATAAINVDSGNNISLDDNSVLYEVTIRSDQYDDEVFIDGVSYGSTKLSVMLSAGMHDIVITKPGYLDYQQSLRLIKNTTIKAELVKASINFANGEKIQDILPGDELGPELIGIPAGRFQMGDMKGAGLSNEKPARGEEILKAFAIGQSQITVGDFKRFVKATNYVTEAESENGCAAYIDGEPQYNSVLNWRNPGFKQTDEHPVVCVSDRDSKAYLAWLTKQTERKYRLPNELEWEYVARAGSVDNYWWGNDIGNGKANCAYCGSKWSNISTAPVASFRANKFGLYDIVGNVWELTNGAKVVARGGAWNFAPKLARTSVRLELSPGFRSNYLGFRALREN</sequence>